<dbReference type="InParanoid" id="A0A177BYP7"/>
<dbReference type="GO" id="GO:0005975">
    <property type="term" value="P:carbohydrate metabolic process"/>
    <property type="evidence" value="ECO:0007669"/>
    <property type="project" value="InterPro"/>
</dbReference>
<dbReference type="PANTHER" id="PTHR43678">
    <property type="entry name" value="PUTATIVE (AFU_ORTHOLOGUE AFUA_2G00640)-RELATED"/>
    <property type="match status" value="1"/>
</dbReference>
<evidence type="ECO:0000259" key="8">
    <source>
        <dbReference type="Pfam" id="PF02838"/>
    </source>
</evidence>
<dbReference type="CDD" id="cd06564">
    <property type="entry name" value="GH20_DspB_LnbB-like"/>
    <property type="match status" value="1"/>
</dbReference>
<dbReference type="Proteomes" id="UP000077069">
    <property type="component" value="Unassembled WGS sequence"/>
</dbReference>
<protein>
    <recommendedName>
        <fullName evidence="3">beta-N-acetylhexosaminidase</fullName>
        <ecNumber evidence="3">3.2.1.52</ecNumber>
    </recommendedName>
</protein>
<proteinExistence type="inferred from homology"/>
<dbReference type="InterPro" id="IPR025705">
    <property type="entry name" value="Beta_hexosaminidase_sua/sub"/>
</dbReference>
<feature type="domain" description="Beta-hexosaminidase bacterial type N-terminal" evidence="8">
    <location>
        <begin position="95"/>
        <end position="190"/>
    </location>
</feature>
<dbReference type="GeneID" id="28768727"/>
<dbReference type="Pfam" id="PF02838">
    <property type="entry name" value="Glyco_hydro_20b"/>
    <property type="match status" value="1"/>
</dbReference>
<evidence type="ECO:0000313" key="10">
    <source>
        <dbReference type="Proteomes" id="UP000077069"/>
    </source>
</evidence>
<evidence type="ECO:0000256" key="1">
    <source>
        <dbReference type="ARBA" id="ARBA00001231"/>
    </source>
</evidence>
<evidence type="ECO:0000256" key="3">
    <source>
        <dbReference type="ARBA" id="ARBA00012663"/>
    </source>
</evidence>
<dbReference type="RefSeq" id="XP_018030858.1">
    <property type="nucleotide sequence ID" value="XM_018185241.1"/>
</dbReference>
<evidence type="ECO:0000256" key="4">
    <source>
        <dbReference type="ARBA" id="ARBA00022801"/>
    </source>
</evidence>
<evidence type="ECO:0000256" key="5">
    <source>
        <dbReference type="ARBA" id="ARBA00023295"/>
    </source>
</evidence>
<dbReference type="InterPro" id="IPR015883">
    <property type="entry name" value="Glyco_hydro_20_cat"/>
</dbReference>
<dbReference type="GO" id="GO:0004563">
    <property type="term" value="F:beta-N-acetylhexosaminidase activity"/>
    <property type="evidence" value="ECO:0007669"/>
    <property type="project" value="UniProtKB-EC"/>
</dbReference>
<keyword evidence="10" id="KW-1185">Reference proteome</keyword>
<evidence type="ECO:0000313" key="9">
    <source>
        <dbReference type="EMBL" id="OAG00493.1"/>
    </source>
</evidence>
<comment type="similarity">
    <text evidence="2">Belongs to the glycosyl hydrolase 20 family.</text>
</comment>
<dbReference type="InterPro" id="IPR017853">
    <property type="entry name" value="GH"/>
</dbReference>
<dbReference type="PRINTS" id="PR00738">
    <property type="entry name" value="GLHYDRLASE20"/>
</dbReference>
<dbReference type="EMBL" id="KV441559">
    <property type="protein sequence ID" value="OAG00493.1"/>
    <property type="molecule type" value="Genomic_DNA"/>
</dbReference>
<dbReference type="Gene3D" id="3.20.20.80">
    <property type="entry name" value="Glycosidases"/>
    <property type="match status" value="1"/>
</dbReference>
<dbReference type="OrthoDB" id="428480at2759"/>
<gene>
    <name evidence="9" type="ORF">CC84DRAFT_1263455</name>
</gene>
<dbReference type="InterPro" id="IPR015882">
    <property type="entry name" value="HEX_bac_N"/>
</dbReference>
<dbReference type="SUPFAM" id="SSF55545">
    <property type="entry name" value="beta-N-acetylhexosaminidase-like domain"/>
    <property type="match status" value="1"/>
</dbReference>
<dbReference type="InterPro" id="IPR052764">
    <property type="entry name" value="GH20_Enzymes"/>
</dbReference>
<evidence type="ECO:0000256" key="6">
    <source>
        <dbReference type="PIRSR" id="PIRSR625705-1"/>
    </source>
</evidence>
<keyword evidence="4 9" id="KW-0378">Hydrolase</keyword>
<feature type="domain" description="Glycoside hydrolase family 20 catalytic" evidence="7">
    <location>
        <begin position="201"/>
        <end position="363"/>
    </location>
</feature>
<evidence type="ECO:0000256" key="2">
    <source>
        <dbReference type="ARBA" id="ARBA00006285"/>
    </source>
</evidence>
<evidence type="ECO:0000259" key="7">
    <source>
        <dbReference type="Pfam" id="PF00728"/>
    </source>
</evidence>
<dbReference type="AlphaFoldDB" id="A0A177BYP7"/>
<keyword evidence="5" id="KW-0326">Glycosidase</keyword>
<reference evidence="9 10" key="1">
    <citation type="submission" date="2016-05" db="EMBL/GenBank/DDBJ databases">
        <title>Comparative analysis of secretome profiles of manganese(II)-oxidizing ascomycete fungi.</title>
        <authorList>
            <consortium name="DOE Joint Genome Institute"/>
            <person name="Zeiner C.A."/>
            <person name="Purvine S.O."/>
            <person name="Zink E.M."/>
            <person name="Wu S."/>
            <person name="Pasa-Tolic L."/>
            <person name="Chaput D.L."/>
            <person name="Haridas S."/>
            <person name="Grigoriev I.V."/>
            <person name="Santelli C.M."/>
            <person name="Hansel C.M."/>
        </authorList>
    </citation>
    <scope>NUCLEOTIDE SEQUENCE [LARGE SCALE GENOMIC DNA]</scope>
    <source>
        <strain evidence="9 10">AP3s5-JAC2a</strain>
    </source>
</reference>
<dbReference type="STRING" id="1460663.A0A177BYP7"/>
<comment type="catalytic activity">
    <reaction evidence="1">
        <text>Hydrolysis of terminal non-reducing N-acetyl-D-hexosamine residues in N-acetyl-beta-D-hexosaminides.</text>
        <dbReference type="EC" id="3.2.1.52"/>
    </reaction>
</comment>
<feature type="active site" description="Proton donor" evidence="6">
    <location>
        <position position="360"/>
    </location>
</feature>
<organism evidence="9 10">
    <name type="scientific">Paraphaeosphaeria sporulosa</name>
    <dbReference type="NCBI Taxonomy" id="1460663"/>
    <lineage>
        <taxon>Eukaryota</taxon>
        <taxon>Fungi</taxon>
        <taxon>Dikarya</taxon>
        <taxon>Ascomycota</taxon>
        <taxon>Pezizomycotina</taxon>
        <taxon>Dothideomycetes</taxon>
        <taxon>Pleosporomycetidae</taxon>
        <taxon>Pleosporales</taxon>
        <taxon>Massarineae</taxon>
        <taxon>Didymosphaeriaceae</taxon>
        <taxon>Paraphaeosphaeria</taxon>
    </lineage>
</organism>
<dbReference type="Gene3D" id="3.30.379.10">
    <property type="entry name" value="Chitobiase/beta-hexosaminidase domain 2-like"/>
    <property type="match status" value="1"/>
</dbReference>
<dbReference type="PANTHER" id="PTHR43678:SF1">
    <property type="entry name" value="BETA-N-ACETYLHEXOSAMINIDASE"/>
    <property type="match status" value="1"/>
</dbReference>
<dbReference type="Pfam" id="PF00728">
    <property type="entry name" value="Glyco_hydro_20"/>
    <property type="match status" value="1"/>
</dbReference>
<dbReference type="InterPro" id="IPR029018">
    <property type="entry name" value="Hex-like_dom2"/>
</dbReference>
<dbReference type="SUPFAM" id="SSF51445">
    <property type="entry name" value="(Trans)glycosidases"/>
    <property type="match status" value="1"/>
</dbReference>
<dbReference type="EC" id="3.2.1.52" evidence="3"/>
<sequence>MAQLGAAADIQAAPYKRKHGLVEFDSFPTPLEMHDVLRFGGLLLLASVSVQARGIPTIPLVDTDGKLSLSGISSIVVDSQYAESTNTKGETLIPPSLEEFAKTFAEDLRGLHVNVSCQTGANASAGSIFLTLGEPEAYLDVAGRESAEGYSLSVSSDGIQIAGASSLGAWWATRTVLQQAILGNGSIPYGSFSDTPGWGIRGMMLDAGRHYYPPDFLMEMCAYMSFFKQNTFHVHLSDNLYNNVKIYSRERSLDLYARFRLWSDDDAVAGLNNYKNESYTREQFDEIQSACAARGVTILPEIEAPGHSLPFVQWKPELGLADDLSLLNISHPETIPTMKTVWSTFLPWFHTKTVHIGADEYTAEVNDYNIFVNSMADHIHNEANKSTRIWGTFPPNYTDPDYINIYENVSVQHWEFFEDNPLYDYILNNYTVLNSDDTYYVVNKWSGSYPPQVNVSATFIGNPNTGGGLWYPYVFDARNSSNNPSRDEPHVLGEIAPLWNDYGPNATVYSETFYAWRRGIPALADKQWGGNLTADEFDAILEELRTYIPGQNLERSVPSVTSTILDYSFDEGYATGSTVSDRSGNGYDGNSDCSRTERGSLLVDACTLTTPLLSKGRDYTLTLSLLVSSLGNATDATLISGLDSTLMLTPNITLFQGGNHYRLNSTLALNQRLDLSIIGRGNQTFARINKGREEEFLTKMGINGERFEWGPLAIEAPVNKLGGENAGWRGEIYALKLKNVA</sequence>
<accession>A0A177BYP7</accession>
<name>A0A177BYP7_9PLEO</name>